<accession>A0ACB5R5K3</accession>
<proteinExistence type="predicted"/>
<comment type="caution">
    <text evidence="1">The sequence shown here is derived from an EMBL/GenBank/DDBJ whole genome shotgun (WGS) entry which is preliminary data.</text>
</comment>
<reference evidence="1" key="1">
    <citation type="submission" date="2021-09" db="EMBL/GenBank/DDBJ databases">
        <title>Isolation and characterization of 3-chlorobenzoate degrading bacteria from soils in Shizuoka.</title>
        <authorList>
            <person name="Ifat A."/>
            <person name="Ogawa N."/>
            <person name="Kimbara K."/>
            <person name="Moriuchi R."/>
            <person name="Dohra H."/>
            <person name="Shintani M."/>
        </authorList>
    </citation>
    <scope>NUCLEOTIDE SEQUENCE</scope>
    <source>
        <strain evidence="1">19CS2-2</strain>
    </source>
</reference>
<keyword evidence="2" id="KW-1185">Reference proteome</keyword>
<name>A0ACB5R5K3_9BURK</name>
<dbReference type="EMBL" id="BPUR01000047">
    <property type="protein sequence ID" value="GJH22689.1"/>
    <property type="molecule type" value="Genomic_DNA"/>
</dbReference>
<evidence type="ECO:0000313" key="2">
    <source>
        <dbReference type="Proteomes" id="UP001055013"/>
    </source>
</evidence>
<organism evidence="1 2">
    <name type="scientific">Caballeronia novacaledonica</name>
    <dbReference type="NCBI Taxonomy" id="1544861"/>
    <lineage>
        <taxon>Bacteria</taxon>
        <taxon>Pseudomonadati</taxon>
        <taxon>Pseudomonadota</taxon>
        <taxon>Betaproteobacteria</taxon>
        <taxon>Burkholderiales</taxon>
        <taxon>Burkholderiaceae</taxon>
        <taxon>Caballeronia</taxon>
    </lineage>
</organism>
<gene>
    <name evidence="1" type="ORF">CBA19CS22_39125</name>
</gene>
<sequence length="536" mass="59918">MLLDRMGQSQRGGLTAKEREPLASRSSEYASMRATICEHWLRGCAAADRCQRPNVFLAAERYVRGYPVRHRGRYFRHRRRFTSAAVVVDAVVRTGTGRGKSGQHRRALCRPRKPFGRQRHSSCSADQSPTANNMTKNSEANKRMPAPDDRQALLNELRRCKMARSPHAYVRGNTERFYEWVIEANGDSLPHGPAIWICGDCHTGNLGPIANAKGKVEIQIRDLDQTVIGNPVHDVVRLGLSLATAARGSSLSGLNVVRMIEALAAGYESAFAGEVIDIKRPEPVHVTMKEAVRRSWQHLARERIDDLHPAIPLGKRFWPLARDERKAIEALFADEDIASLPTSLKGRKDSGEVVVLDAAYWVKGCSSLGRLRYAVLLDVDGGVVEGDDLCLMDIKEGVKPAAPRYDDVAMPRDNALRVLEGARNLSPYLGERMRAARLLDRGVVIRELLPQDMKLEIEELGKDDAMHVAHYLAAVVGKAHARQMDDATKREWRAELGRNRSKTIDAPLWLWNSIVQLVSNHEAGYLEHCRRYATGT</sequence>
<dbReference type="Proteomes" id="UP001055013">
    <property type="component" value="Unassembled WGS sequence"/>
</dbReference>
<evidence type="ECO:0000313" key="1">
    <source>
        <dbReference type="EMBL" id="GJH22689.1"/>
    </source>
</evidence>
<protein>
    <submittedName>
        <fullName evidence="1">DUF2252 family protein</fullName>
    </submittedName>
</protein>